<evidence type="ECO:0000313" key="2">
    <source>
        <dbReference type="EMBL" id="MED6115457.1"/>
    </source>
</evidence>
<sequence>MDETRANFRNQEAAIRNLEIQVGQIAKQLTEKPPNTLPGKMKKGSLQSKKQSLEAKQRKNSTHMRGRARICMLLKDFSTPRQLWPRLGVAPWLPLTTHMRGKPTAHVPESRLDKLKRDQDLLKP</sequence>
<accession>A0ABU6QTS2</accession>
<organism evidence="2 3">
    <name type="scientific">Stylosanthes scabra</name>
    <dbReference type="NCBI Taxonomy" id="79078"/>
    <lineage>
        <taxon>Eukaryota</taxon>
        <taxon>Viridiplantae</taxon>
        <taxon>Streptophyta</taxon>
        <taxon>Embryophyta</taxon>
        <taxon>Tracheophyta</taxon>
        <taxon>Spermatophyta</taxon>
        <taxon>Magnoliopsida</taxon>
        <taxon>eudicotyledons</taxon>
        <taxon>Gunneridae</taxon>
        <taxon>Pentapetalae</taxon>
        <taxon>rosids</taxon>
        <taxon>fabids</taxon>
        <taxon>Fabales</taxon>
        <taxon>Fabaceae</taxon>
        <taxon>Papilionoideae</taxon>
        <taxon>50 kb inversion clade</taxon>
        <taxon>dalbergioids sensu lato</taxon>
        <taxon>Dalbergieae</taxon>
        <taxon>Pterocarpus clade</taxon>
        <taxon>Stylosanthes</taxon>
    </lineage>
</organism>
<gene>
    <name evidence="2" type="ORF">PIB30_090860</name>
</gene>
<feature type="compositionally biased region" description="Basic and acidic residues" evidence="1">
    <location>
        <begin position="108"/>
        <end position="124"/>
    </location>
</feature>
<keyword evidence="3" id="KW-1185">Reference proteome</keyword>
<name>A0ABU6QTS2_9FABA</name>
<feature type="region of interest" description="Disordered" evidence="1">
    <location>
        <begin position="97"/>
        <end position="124"/>
    </location>
</feature>
<dbReference type="EMBL" id="JASCZI010001780">
    <property type="protein sequence ID" value="MED6115457.1"/>
    <property type="molecule type" value="Genomic_DNA"/>
</dbReference>
<dbReference type="Proteomes" id="UP001341840">
    <property type="component" value="Unassembled WGS sequence"/>
</dbReference>
<protein>
    <submittedName>
        <fullName evidence="2">Uncharacterized protein</fullName>
    </submittedName>
</protein>
<comment type="caution">
    <text evidence="2">The sequence shown here is derived from an EMBL/GenBank/DDBJ whole genome shotgun (WGS) entry which is preliminary data.</text>
</comment>
<proteinExistence type="predicted"/>
<evidence type="ECO:0000313" key="3">
    <source>
        <dbReference type="Proteomes" id="UP001341840"/>
    </source>
</evidence>
<feature type="region of interest" description="Disordered" evidence="1">
    <location>
        <begin position="30"/>
        <end position="66"/>
    </location>
</feature>
<reference evidence="2 3" key="1">
    <citation type="journal article" date="2023" name="Plants (Basel)">
        <title>Bridging the Gap: Combining Genomics and Transcriptomics Approaches to Understand Stylosanthes scabra, an Orphan Legume from the Brazilian Caatinga.</title>
        <authorList>
            <person name="Ferreira-Neto J.R.C."/>
            <person name="da Silva M.D."/>
            <person name="Binneck E."/>
            <person name="de Melo N.F."/>
            <person name="da Silva R.H."/>
            <person name="de Melo A.L.T.M."/>
            <person name="Pandolfi V."/>
            <person name="Bustamante F.O."/>
            <person name="Brasileiro-Vidal A.C."/>
            <person name="Benko-Iseppon A.M."/>
        </authorList>
    </citation>
    <scope>NUCLEOTIDE SEQUENCE [LARGE SCALE GENOMIC DNA]</scope>
    <source>
        <tissue evidence="2">Leaves</tissue>
    </source>
</reference>
<evidence type="ECO:0000256" key="1">
    <source>
        <dbReference type="SAM" id="MobiDB-lite"/>
    </source>
</evidence>